<feature type="compositionally biased region" description="Basic and acidic residues" evidence="1">
    <location>
        <begin position="63"/>
        <end position="79"/>
    </location>
</feature>
<protein>
    <submittedName>
        <fullName evidence="2">Uncharacterized protein</fullName>
    </submittedName>
</protein>
<dbReference type="EMBL" id="QBLH01000968">
    <property type="protein sequence ID" value="TGZ53668.1"/>
    <property type="molecule type" value="Genomic_DNA"/>
</dbReference>
<comment type="caution">
    <text evidence="2">The sequence shown here is derived from an EMBL/GenBank/DDBJ whole genome shotgun (WGS) entry which is preliminary data.</text>
</comment>
<reference evidence="2 3" key="1">
    <citation type="journal article" date="2019" name="Philos. Trans. R. Soc. Lond., B, Biol. Sci.">
        <title>Ant behaviour and brain gene expression of defending hosts depend on the ecological success of the intruding social parasite.</title>
        <authorList>
            <person name="Kaur R."/>
            <person name="Stoldt M."/>
            <person name="Jongepier E."/>
            <person name="Feldmeyer B."/>
            <person name="Menzel F."/>
            <person name="Bornberg-Bauer E."/>
            <person name="Foitzik S."/>
        </authorList>
    </citation>
    <scope>NUCLEOTIDE SEQUENCE [LARGE SCALE GENOMIC DNA]</scope>
    <source>
        <tissue evidence="2">Whole body</tissue>
    </source>
</reference>
<accession>A0A4S2KZQ0</accession>
<feature type="compositionally biased region" description="Basic and acidic residues" evidence="1">
    <location>
        <begin position="99"/>
        <end position="112"/>
    </location>
</feature>
<keyword evidence="3" id="KW-1185">Reference proteome</keyword>
<evidence type="ECO:0000313" key="3">
    <source>
        <dbReference type="Proteomes" id="UP000310200"/>
    </source>
</evidence>
<gene>
    <name evidence="2" type="ORF">DBV15_04910</name>
</gene>
<sequence>MVRHETERVPLLLECNLVRTEYTTRYTAVRSVAPERSPAQRAAQGHCTPSGNFAGNDASFSPREIEPSARERSGEKINNSDDDERWQARSIRTVINAGGDRDSEGGTKRKTTDAGSPLKGRIAPRIALRCTAPRHRAPVEAASPTGSALCH</sequence>
<name>A0A4S2KZQ0_9HYME</name>
<evidence type="ECO:0000256" key="1">
    <source>
        <dbReference type="SAM" id="MobiDB-lite"/>
    </source>
</evidence>
<evidence type="ECO:0000313" key="2">
    <source>
        <dbReference type="EMBL" id="TGZ53668.1"/>
    </source>
</evidence>
<dbReference type="AlphaFoldDB" id="A0A4S2KZQ0"/>
<feature type="region of interest" description="Disordered" evidence="1">
    <location>
        <begin position="33"/>
        <end position="118"/>
    </location>
</feature>
<dbReference type="Proteomes" id="UP000310200">
    <property type="component" value="Unassembled WGS sequence"/>
</dbReference>
<proteinExistence type="predicted"/>
<organism evidence="2 3">
    <name type="scientific">Temnothorax longispinosus</name>
    <dbReference type="NCBI Taxonomy" id="300112"/>
    <lineage>
        <taxon>Eukaryota</taxon>
        <taxon>Metazoa</taxon>
        <taxon>Ecdysozoa</taxon>
        <taxon>Arthropoda</taxon>
        <taxon>Hexapoda</taxon>
        <taxon>Insecta</taxon>
        <taxon>Pterygota</taxon>
        <taxon>Neoptera</taxon>
        <taxon>Endopterygota</taxon>
        <taxon>Hymenoptera</taxon>
        <taxon>Apocrita</taxon>
        <taxon>Aculeata</taxon>
        <taxon>Formicoidea</taxon>
        <taxon>Formicidae</taxon>
        <taxon>Myrmicinae</taxon>
        <taxon>Temnothorax</taxon>
    </lineage>
</organism>